<keyword evidence="5" id="KW-1185">Reference proteome</keyword>
<reference evidence="4 5" key="1">
    <citation type="submission" date="2013-08" db="EMBL/GenBank/DDBJ databases">
        <title>Genomic analysis of Lysobacter defluvii.</title>
        <authorList>
            <person name="Wang Q."/>
            <person name="Wang G."/>
        </authorList>
    </citation>
    <scope>NUCLEOTIDE SEQUENCE [LARGE SCALE GENOMIC DNA]</scope>
    <source>
        <strain evidence="4 5">IMMIB APB-9</strain>
    </source>
</reference>
<dbReference type="PANTHER" id="PTHR34473">
    <property type="entry name" value="UPF0699 TRANSMEMBRANE PROTEIN YDBS"/>
    <property type="match status" value="1"/>
</dbReference>
<dbReference type="EMBL" id="AVBH01000277">
    <property type="protein sequence ID" value="KGO97610.1"/>
    <property type="molecule type" value="Genomic_DNA"/>
</dbReference>
<dbReference type="OrthoDB" id="240564at2"/>
<evidence type="ECO:0000313" key="4">
    <source>
        <dbReference type="EMBL" id="KGO97610.1"/>
    </source>
</evidence>
<evidence type="ECO:0000313" key="5">
    <source>
        <dbReference type="Proteomes" id="UP000030003"/>
    </source>
</evidence>
<dbReference type="eggNOG" id="COG3428">
    <property type="taxonomic scope" value="Bacteria"/>
</dbReference>
<dbReference type="STRING" id="1385515.GCA_000423325_01410"/>
<keyword evidence="2" id="KW-1133">Transmembrane helix</keyword>
<proteinExistence type="predicted"/>
<comment type="caution">
    <text evidence="4">The sequence shown here is derived from an EMBL/GenBank/DDBJ whole genome shotgun (WGS) entry which is preliminary data.</text>
</comment>
<protein>
    <submittedName>
        <fullName evidence="4">Membrane protein</fullName>
    </submittedName>
</protein>
<dbReference type="AlphaFoldDB" id="A0A0A0M3B2"/>
<accession>A0A0A0M3B2</accession>
<dbReference type="Pfam" id="PF03703">
    <property type="entry name" value="bPH_2"/>
    <property type="match status" value="3"/>
</dbReference>
<keyword evidence="2" id="KW-0812">Transmembrane</keyword>
<feature type="non-terminal residue" evidence="4">
    <location>
        <position position="506"/>
    </location>
</feature>
<feature type="domain" description="YdbS-like PH" evidence="3">
    <location>
        <begin position="282"/>
        <end position="332"/>
    </location>
</feature>
<feature type="region of interest" description="Disordered" evidence="1">
    <location>
        <begin position="153"/>
        <end position="173"/>
    </location>
</feature>
<dbReference type="PIRSF" id="PIRSF026631">
    <property type="entry name" value="UCP026631"/>
    <property type="match status" value="1"/>
</dbReference>
<evidence type="ECO:0000256" key="1">
    <source>
        <dbReference type="SAM" id="MobiDB-lite"/>
    </source>
</evidence>
<organism evidence="4 5">
    <name type="scientific">Lysobacter defluvii IMMIB APB-9 = DSM 18482</name>
    <dbReference type="NCBI Taxonomy" id="1385515"/>
    <lineage>
        <taxon>Bacteria</taxon>
        <taxon>Pseudomonadati</taxon>
        <taxon>Pseudomonadota</taxon>
        <taxon>Gammaproteobacteria</taxon>
        <taxon>Lysobacterales</taxon>
        <taxon>Lysobacteraceae</taxon>
        <taxon>Novilysobacter</taxon>
    </lineage>
</organism>
<dbReference type="InterPro" id="IPR014529">
    <property type="entry name" value="UCP026631"/>
</dbReference>
<dbReference type="PANTHER" id="PTHR34473:SF2">
    <property type="entry name" value="UPF0699 TRANSMEMBRANE PROTEIN YDBT"/>
    <property type="match status" value="1"/>
</dbReference>
<feature type="domain" description="YdbS-like PH" evidence="3">
    <location>
        <begin position="425"/>
        <end position="501"/>
    </location>
</feature>
<gene>
    <name evidence="4" type="ORF">N791_03720</name>
</gene>
<dbReference type="InterPro" id="IPR005182">
    <property type="entry name" value="YdbS-like_PH"/>
</dbReference>
<feature type="domain" description="YdbS-like PH" evidence="3">
    <location>
        <begin position="69"/>
        <end position="148"/>
    </location>
</feature>
<keyword evidence="2" id="KW-0472">Membrane</keyword>
<sequence>MTTPDPAAPAAVAAGHRLHPMSWLFELIAQLRQFLVPLLALVVFGQGDRSELWPLAGLAVLVAASLWRYFAFRYQPEADQLVLRTGLLSRNVRVVPYGRIHNVAVDQTLLHRLFDVASVRLESAGGKKPEAEMRVLRLDQALALEDLIRHRGATAPGSGTGQPSVADAAANRDRPEGAAASRTVLHHLPAGELLRLGIISNRGMVLVAAAFALVGQSGENAARIFEALGRWLFGWVDTSGFDTAQWVVAGTTLLLAALLGVRLLSVLLALLQFHGFTLAEYGRRLTVERGLLARWRTSSPRRRIQAWRMQEGVIHRLLDRRTLKVDIATGGGQEDARSLRELVPVGTPEQCRALVAHLLPGSGWDRMEWMPFRPATWWRLFWPSLPLVAVATTVLCWRFGAPGLLAALWLPWAAFKARRQAARMGWAFNGRLAAFRTGWWSRHWYWAELDKLQALRVSRNPVDRRLGTATLVLDTAGAGALGPPLRIPFLPLRRALALQHRLAGEL</sequence>
<evidence type="ECO:0000256" key="2">
    <source>
        <dbReference type="SAM" id="Phobius"/>
    </source>
</evidence>
<dbReference type="Proteomes" id="UP000030003">
    <property type="component" value="Unassembled WGS sequence"/>
</dbReference>
<feature type="transmembrane region" description="Helical" evidence="2">
    <location>
        <begin position="52"/>
        <end position="70"/>
    </location>
</feature>
<feature type="transmembrane region" description="Helical" evidence="2">
    <location>
        <begin position="23"/>
        <end position="46"/>
    </location>
</feature>
<dbReference type="RefSeq" id="WP_052106919.1">
    <property type="nucleotide sequence ID" value="NZ_AVBH01000277.1"/>
</dbReference>
<name>A0A0A0M3B2_9GAMM</name>
<evidence type="ECO:0000259" key="3">
    <source>
        <dbReference type="Pfam" id="PF03703"/>
    </source>
</evidence>